<reference evidence="5" key="1">
    <citation type="journal article" date="2022" name="Microbiol. Resour. Announc.">
        <title>Draft Genome Sequence of a Methanogenic Archaeon from West Spitsbergen Permafrost.</title>
        <authorList>
            <person name="Trubitsyn V."/>
            <person name="Rivkina E."/>
            <person name="Shcherbakova V."/>
        </authorList>
    </citation>
    <scope>NUCLEOTIDE SEQUENCE [LARGE SCALE GENOMIC DNA]</scope>
    <source>
        <strain evidence="5">VT</strain>
    </source>
</reference>
<dbReference type="InterPro" id="IPR051545">
    <property type="entry name" value="NAD(P)H_dehydrogenase_qn"/>
</dbReference>
<feature type="domain" description="Flavodoxin-like fold" evidence="3">
    <location>
        <begin position="1"/>
        <end position="165"/>
    </location>
</feature>
<evidence type="ECO:0000256" key="1">
    <source>
        <dbReference type="ARBA" id="ARBA00006252"/>
    </source>
</evidence>
<comment type="caution">
    <text evidence="4">The sequence shown here is derived from an EMBL/GenBank/DDBJ whole genome shotgun (WGS) entry which is preliminary data.</text>
</comment>
<dbReference type="Pfam" id="PF02525">
    <property type="entry name" value="Flavodoxin_2"/>
    <property type="match status" value="1"/>
</dbReference>
<dbReference type="PANTHER" id="PTHR10204">
    <property type="entry name" value="NAD P H OXIDOREDUCTASE-RELATED"/>
    <property type="match status" value="1"/>
</dbReference>
<dbReference type="RefSeq" id="WP_223791001.1">
    <property type="nucleotide sequence ID" value="NZ_JAIOUQ010000004.1"/>
</dbReference>
<organism evidence="4 5">
    <name type="scientific">Methanobacterium spitsbergense</name>
    <dbReference type="NCBI Taxonomy" id="2874285"/>
    <lineage>
        <taxon>Archaea</taxon>
        <taxon>Methanobacteriati</taxon>
        <taxon>Methanobacteriota</taxon>
        <taxon>Methanomada group</taxon>
        <taxon>Methanobacteria</taxon>
        <taxon>Methanobacteriales</taxon>
        <taxon>Methanobacteriaceae</taxon>
        <taxon>Methanobacterium</taxon>
    </lineage>
</organism>
<dbReference type="InterPro" id="IPR003680">
    <property type="entry name" value="Flavodoxin_fold"/>
</dbReference>
<evidence type="ECO:0000313" key="4">
    <source>
        <dbReference type="EMBL" id="MBZ2165367.1"/>
    </source>
</evidence>
<gene>
    <name evidence="4" type="ORF">K8N75_04865</name>
</gene>
<evidence type="ECO:0000259" key="3">
    <source>
        <dbReference type="Pfam" id="PF02525"/>
    </source>
</evidence>
<dbReference type="AlphaFoldDB" id="A0A8T5UT72"/>
<dbReference type="EMBL" id="JAIOUQ010000004">
    <property type="protein sequence ID" value="MBZ2165367.1"/>
    <property type="molecule type" value="Genomic_DNA"/>
</dbReference>
<sequence>MKILVILAHPKEGSFNHAITHTAIKTLKSNGYDVIFHDLYVENFNPTLPFEEIPKNAETDSMVEKYCKEIISVDGIIIVHPNWWGMPPAILKGWVDRVMRAGVAYQFVEGDLGEGIPTGLLNAANVLIFNTSNTTTERENKVFGDPLELIWKNCVFGLCGINNVHRKNYGVMVTSTLKQRNKWLKNVEDTTNSIFPLNL</sequence>
<evidence type="ECO:0000313" key="5">
    <source>
        <dbReference type="Proteomes" id="UP000825933"/>
    </source>
</evidence>
<accession>A0A8T5UT72</accession>
<evidence type="ECO:0000256" key="2">
    <source>
        <dbReference type="ARBA" id="ARBA00023002"/>
    </source>
</evidence>
<name>A0A8T5UT72_9EURY</name>
<dbReference type="PANTHER" id="PTHR10204:SF34">
    <property type="entry name" value="NAD(P)H DEHYDROGENASE [QUINONE] 1 ISOFORM 1"/>
    <property type="match status" value="1"/>
</dbReference>
<dbReference type="SUPFAM" id="SSF52218">
    <property type="entry name" value="Flavoproteins"/>
    <property type="match status" value="1"/>
</dbReference>
<protein>
    <submittedName>
        <fullName evidence="4">NAD(P)H-dependent oxidoreductase</fullName>
    </submittedName>
</protein>
<dbReference type="GO" id="GO:0003955">
    <property type="term" value="F:NAD(P)H dehydrogenase (quinone) activity"/>
    <property type="evidence" value="ECO:0007669"/>
    <property type="project" value="TreeGrafter"/>
</dbReference>
<dbReference type="GO" id="GO:0005829">
    <property type="term" value="C:cytosol"/>
    <property type="evidence" value="ECO:0007669"/>
    <property type="project" value="TreeGrafter"/>
</dbReference>
<keyword evidence="2" id="KW-0560">Oxidoreductase</keyword>
<dbReference type="Gene3D" id="3.40.50.360">
    <property type="match status" value="1"/>
</dbReference>
<dbReference type="Proteomes" id="UP000825933">
    <property type="component" value="Unassembled WGS sequence"/>
</dbReference>
<comment type="similarity">
    <text evidence="1">Belongs to the NAD(P)H dehydrogenase (quinone) family.</text>
</comment>
<dbReference type="InterPro" id="IPR029039">
    <property type="entry name" value="Flavoprotein-like_sf"/>
</dbReference>
<proteinExistence type="inferred from homology"/>
<keyword evidence="5" id="KW-1185">Reference proteome</keyword>